<dbReference type="AlphaFoldDB" id="A0A6J6TTZ3"/>
<organism evidence="1">
    <name type="scientific">freshwater metagenome</name>
    <dbReference type="NCBI Taxonomy" id="449393"/>
    <lineage>
        <taxon>unclassified sequences</taxon>
        <taxon>metagenomes</taxon>
        <taxon>ecological metagenomes</taxon>
    </lineage>
</organism>
<gene>
    <name evidence="1" type="ORF">UFOPK2824_00670</name>
</gene>
<protein>
    <submittedName>
        <fullName evidence="1">Unannotated protein</fullName>
    </submittedName>
</protein>
<name>A0A6J6TTZ3_9ZZZZ</name>
<accession>A0A6J6TTZ3</accession>
<sequence>MAWELSQGDAIVQSGATTAKTACPDRSEWTIDLGTLAVGDYTLRVFDTSAQDGTVISEDTKDFVVLN</sequence>
<dbReference type="EMBL" id="CAEZZD010000091">
    <property type="protein sequence ID" value="CAB4750425.1"/>
    <property type="molecule type" value="Genomic_DNA"/>
</dbReference>
<proteinExistence type="predicted"/>
<reference evidence="1" key="1">
    <citation type="submission" date="2020-05" db="EMBL/GenBank/DDBJ databases">
        <authorList>
            <person name="Chiriac C."/>
            <person name="Salcher M."/>
            <person name="Ghai R."/>
            <person name="Kavagutti S V."/>
        </authorList>
    </citation>
    <scope>NUCLEOTIDE SEQUENCE</scope>
</reference>
<evidence type="ECO:0000313" key="1">
    <source>
        <dbReference type="EMBL" id="CAB4750425.1"/>
    </source>
</evidence>